<dbReference type="EMBL" id="CP003280">
    <property type="protein sequence ID" value="AFL81523.1"/>
    <property type="molecule type" value="Genomic_DNA"/>
</dbReference>
<proteinExistence type="predicted"/>
<protein>
    <submittedName>
        <fullName evidence="1">Methyltransferase family protein</fullName>
    </submittedName>
</protein>
<evidence type="ECO:0000313" key="2">
    <source>
        <dbReference type="Proteomes" id="UP000006049"/>
    </source>
</evidence>
<dbReference type="HOGENOM" id="CLU_071512_0_0_10"/>
<keyword evidence="1" id="KW-0808">Transferase</keyword>
<sequence>MNLRINSEHFFSIQKRLLYFSRMYQTLKKVALSVIPRKFLFENEAFFRSVFAFHLRGKNHECTVCGRGNKEFLEIPDGDLLCPFCGSRSRTRRLYWFLNENDLICGKVLHFSPSRSVYRLLKKNANITYFSTDFEDEFLADYRYDITQIIKENDFFDLIICYHILEHIENDKKAMEELHRVLKSGGTCIIQTPFKEGNIYEDFSKKTSEERLAAFGQEDHVRIYSVEGLQKRLNENGFINVEIKTFPANERYGFMEETVLIAKK</sequence>
<dbReference type="KEGG" id="asl:Aeqsu_2058"/>
<dbReference type="Proteomes" id="UP000006049">
    <property type="component" value="Chromosome"/>
</dbReference>
<organism evidence="1 2">
    <name type="scientific">Aequorivita sublithincola (strain DSM 14238 / LMG 21431 / ACAM 643 / 9-3)</name>
    <dbReference type="NCBI Taxonomy" id="746697"/>
    <lineage>
        <taxon>Bacteria</taxon>
        <taxon>Pseudomonadati</taxon>
        <taxon>Bacteroidota</taxon>
        <taxon>Flavobacteriia</taxon>
        <taxon>Flavobacteriales</taxon>
        <taxon>Flavobacteriaceae</taxon>
        <taxon>Aequorivita</taxon>
    </lineage>
</organism>
<name>I3YX05_AEQSU</name>
<gene>
    <name evidence="1" type="ordered locus">Aeqsu_2058</name>
</gene>
<dbReference type="Gene3D" id="3.40.50.150">
    <property type="entry name" value="Vaccinia Virus protein VP39"/>
    <property type="match status" value="1"/>
</dbReference>
<dbReference type="Pfam" id="PF13489">
    <property type="entry name" value="Methyltransf_23"/>
    <property type="match status" value="1"/>
</dbReference>
<dbReference type="SUPFAM" id="SSF53335">
    <property type="entry name" value="S-adenosyl-L-methionine-dependent methyltransferases"/>
    <property type="match status" value="1"/>
</dbReference>
<accession>I3YX05</accession>
<dbReference type="AlphaFoldDB" id="I3YX05"/>
<dbReference type="STRING" id="746697.Aeqsu_2058"/>
<dbReference type="PATRIC" id="fig|746697.3.peg.2093"/>
<dbReference type="RefSeq" id="WP_014782776.1">
    <property type="nucleotide sequence ID" value="NC_018013.1"/>
</dbReference>
<evidence type="ECO:0000313" key="1">
    <source>
        <dbReference type="EMBL" id="AFL81523.1"/>
    </source>
</evidence>
<dbReference type="eggNOG" id="COG2227">
    <property type="taxonomic scope" value="Bacteria"/>
</dbReference>
<dbReference type="InterPro" id="IPR029063">
    <property type="entry name" value="SAM-dependent_MTases_sf"/>
</dbReference>
<reference evidence="1 2" key="1">
    <citation type="submission" date="2012-06" db="EMBL/GenBank/DDBJ databases">
        <title>The complete genome of Aequorivita sublithincola DSM 14238.</title>
        <authorList>
            <consortium name="US DOE Joint Genome Institute (JGI-PGF)"/>
            <person name="Lucas S."/>
            <person name="Copeland A."/>
            <person name="Lapidus A."/>
            <person name="Goodwin L."/>
            <person name="Pitluck S."/>
            <person name="Peters L."/>
            <person name="Munk A.C.C."/>
            <person name="Kyrpides N."/>
            <person name="Mavromatis K."/>
            <person name="Pagani I."/>
            <person name="Ivanova N."/>
            <person name="Ovchinnikova G."/>
            <person name="Zeytun A."/>
            <person name="Detter J.C."/>
            <person name="Han C."/>
            <person name="Land M."/>
            <person name="Hauser L."/>
            <person name="Markowitz V."/>
            <person name="Cheng J.-F."/>
            <person name="Hugenholtz P."/>
            <person name="Woyke T."/>
            <person name="Wu D."/>
            <person name="Tindall B."/>
            <person name="Faehnrich R."/>
            <person name="Brambilla E."/>
            <person name="Klenk H.-P."/>
            <person name="Eisen J.A."/>
        </authorList>
    </citation>
    <scope>NUCLEOTIDE SEQUENCE [LARGE SCALE GENOMIC DNA]</scope>
    <source>
        <strain evidence="2">DSM 14238 / LMG 21431 / ACAM 643 / 9-3</strain>
    </source>
</reference>
<dbReference type="GO" id="GO:0008168">
    <property type="term" value="F:methyltransferase activity"/>
    <property type="evidence" value="ECO:0007669"/>
    <property type="project" value="UniProtKB-KW"/>
</dbReference>
<keyword evidence="1" id="KW-0489">Methyltransferase</keyword>
<keyword evidence="2" id="KW-1185">Reference proteome</keyword>
<dbReference type="GO" id="GO:0032259">
    <property type="term" value="P:methylation"/>
    <property type="evidence" value="ECO:0007669"/>
    <property type="project" value="UniProtKB-KW"/>
</dbReference>